<name>A0A0A2LF60_PENIT</name>
<proteinExistence type="predicted"/>
<dbReference type="OrthoDB" id="5422613at2759"/>
<dbReference type="PhylomeDB" id="A0A0A2LF60"/>
<dbReference type="PANTHER" id="PTHR38167">
    <property type="entry name" value="C2H2-TYPE DOMAIN-CONTAINING PROTEIN"/>
    <property type="match status" value="1"/>
</dbReference>
<organism evidence="1 2">
    <name type="scientific">Penicillium italicum</name>
    <name type="common">Blue mold</name>
    <dbReference type="NCBI Taxonomy" id="40296"/>
    <lineage>
        <taxon>Eukaryota</taxon>
        <taxon>Fungi</taxon>
        <taxon>Dikarya</taxon>
        <taxon>Ascomycota</taxon>
        <taxon>Pezizomycotina</taxon>
        <taxon>Eurotiomycetes</taxon>
        <taxon>Eurotiomycetidae</taxon>
        <taxon>Eurotiales</taxon>
        <taxon>Aspergillaceae</taxon>
        <taxon>Penicillium</taxon>
    </lineage>
</organism>
<comment type="caution">
    <text evidence="1">The sequence shown here is derived from an EMBL/GenBank/DDBJ whole genome shotgun (WGS) entry which is preliminary data.</text>
</comment>
<dbReference type="OMA" id="QVGWHKA"/>
<dbReference type="Proteomes" id="UP000030104">
    <property type="component" value="Unassembled WGS sequence"/>
</dbReference>
<gene>
    <name evidence="1" type="ORF">PITC_060120</name>
</gene>
<dbReference type="EMBL" id="JQGA01000088">
    <property type="protein sequence ID" value="KGO77831.1"/>
    <property type="molecule type" value="Genomic_DNA"/>
</dbReference>
<dbReference type="AlphaFoldDB" id="A0A0A2LF60"/>
<evidence type="ECO:0000313" key="1">
    <source>
        <dbReference type="EMBL" id="KGO77831.1"/>
    </source>
</evidence>
<reference evidence="1 2" key="1">
    <citation type="journal article" date="2015" name="Mol. Plant Microbe Interact.">
        <title>Genome, transcriptome, and functional analyses of Penicillium expansum provide new insights into secondary metabolism and pathogenicity.</title>
        <authorList>
            <person name="Ballester A.R."/>
            <person name="Marcet-Houben M."/>
            <person name="Levin E."/>
            <person name="Sela N."/>
            <person name="Selma-Lazaro C."/>
            <person name="Carmona L."/>
            <person name="Wisniewski M."/>
            <person name="Droby S."/>
            <person name="Gonzalez-Candelas L."/>
            <person name="Gabaldon T."/>
        </authorList>
    </citation>
    <scope>NUCLEOTIDE SEQUENCE [LARGE SCALE GENOMIC DNA]</scope>
    <source>
        <strain evidence="1 2">PHI-1</strain>
    </source>
</reference>
<evidence type="ECO:0000313" key="2">
    <source>
        <dbReference type="Proteomes" id="UP000030104"/>
    </source>
</evidence>
<dbReference type="HOGENOM" id="CLU_116840_0_0_1"/>
<keyword evidence="2" id="KW-1185">Reference proteome</keyword>
<dbReference type="PANTHER" id="PTHR38167:SF1">
    <property type="entry name" value="C2H2-TYPE DOMAIN-CONTAINING PROTEIN"/>
    <property type="match status" value="1"/>
</dbReference>
<dbReference type="STRING" id="40296.A0A0A2LF60"/>
<sequence>MSAPDKEADNLPLLLEAIKNQPIHRLEGILRDIVKHSPEGRKIASKWLLAAKDDVKSKPVVPPSPAAPVPFTLPVEEKSISEPMPNVPITLRFENCIYCLEDFEVTQNSETSCAYHLEPDVVDEEDFKDEIAAGIDVDNDEYREAWPHKFFYPCCGMDLTEGMCQVGWHKAADPDDRPRKRTGRSEF</sequence>
<protein>
    <submittedName>
        <fullName evidence="1">Uncharacterized protein</fullName>
    </submittedName>
</protein>
<accession>A0A0A2LF60</accession>